<dbReference type="AlphaFoldDB" id="A0A644WXV0"/>
<keyword evidence="1" id="KW-0732">Signal</keyword>
<sequence>MKKLVALLVICSLIGFALYAQGAKATAPTDGPGGKLVIYTTNFDEEYNLIVGGFEEKYPNIKIEAITGGAGELKTRIKAEAQSPQADVMFGGLIYSDFVSMGDFFETYKAANNDAFPAAMQNTTGKLTNGTIQVVNLFVNKAEAKKLGVTITGYKDLLNPVLKGKIISADPGASSSAWNQLSTMLSSMGGYESKEAWDYLEALVKNLNGVMSSSSSGAYKGVFNGEYVVGITYESPCLTYIQDGYGDQVEIVYPVEGSNAITFASAIVKNAKNMDNAKLFMDWIASDEGQGLWATSTVRPANTNIPITNAVLTPTSQIKLSTRDNDYLAKNQQAILNRWKDLWAKHN</sequence>
<dbReference type="SUPFAM" id="SSF53850">
    <property type="entry name" value="Periplasmic binding protein-like II"/>
    <property type="match status" value="1"/>
</dbReference>
<dbReference type="PIRSF" id="PIRSF002825">
    <property type="entry name" value="CfbpA"/>
    <property type="match status" value="1"/>
</dbReference>
<dbReference type="InterPro" id="IPR006059">
    <property type="entry name" value="SBP"/>
</dbReference>
<dbReference type="GO" id="GO:0030288">
    <property type="term" value="C:outer membrane-bounded periplasmic space"/>
    <property type="evidence" value="ECO:0007669"/>
    <property type="project" value="TreeGrafter"/>
</dbReference>
<dbReference type="EMBL" id="VSSQ01001437">
    <property type="protein sequence ID" value="MPM08318.1"/>
    <property type="molecule type" value="Genomic_DNA"/>
</dbReference>
<organism evidence="2">
    <name type="scientific">bioreactor metagenome</name>
    <dbReference type="NCBI Taxonomy" id="1076179"/>
    <lineage>
        <taxon>unclassified sequences</taxon>
        <taxon>metagenomes</taxon>
        <taxon>ecological metagenomes</taxon>
    </lineage>
</organism>
<name>A0A644WXV0_9ZZZZ</name>
<reference evidence="2" key="1">
    <citation type="submission" date="2019-08" db="EMBL/GenBank/DDBJ databases">
        <authorList>
            <person name="Kucharzyk K."/>
            <person name="Murdoch R.W."/>
            <person name="Higgins S."/>
            <person name="Loffler F."/>
        </authorList>
    </citation>
    <scope>NUCLEOTIDE SEQUENCE</scope>
</reference>
<accession>A0A644WXV0</accession>
<dbReference type="GO" id="GO:0015888">
    <property type="term" value="P:thiamine transport"/>
    <property type="evidence" value="ECO:0007669"/>
    <property type="project" value="TreeGrafter"/>
</dbReference>
<gene>
    <name evidence="2" type="ORF">SDC9_54630</name>
</gene>
<dbReference type="PANTHER" id="PTHR30006:SF2">
    <property type="entry name" value="ABC TRANSPORTER SUBSTRATE-BINDING PROTEIN"/>
    <property type="match status" value="1"/>
</dbReference>
<dbReference type="GO" id="GO:0030976">
    <property type="term" value="F:thiamine pyrophosphate binding"/>
    <property type="evidence" value="ECO:0007669"/>
    <property type="project" value="TreeGrafter"/>
</dbReference>
<proteinExistence type="predicted"/>
<dbReference type="InterPro" id="IPR026045">
    <property type="entry name" value="Ferric-bd"/>
</dbReference>
<evidence type="ECO:0000256" key="1">
    <source>
        <dbReference type="ARBA" id="ARBA00022729"/>
    </source>
</evidence>
<dbReference type="GO" id="GO:0030975">
    <property type="term" value="F:thiamine binding"/>
    <property type="evidence" value="ECO:0007669"/>
    <property type="project" value="TreeGrafter"/>
</dbReference>
<dbReference type="Pfam" id="PF01547">
    <property type="entry name" value="SBP_bac_1"/>
    <property type="match status" value="1"/>
</dbReference>
<dbReference type="Gene3D" id="3.40.190.10">
    <property type="entry name" value="Periplasmic binding protein-like II"/>
    <property type="match status" value="2"/>
</dbReference>
<protein>
    <submittedName>
        <fullName evidence="2">Uncharacterized protein</fullName>
    </submittedName>
</protein>
<comment type="caution">
    <text evidence="2">The sequence shown here is derived from an EMBL/GenBank/DDBJ whole genome shotgun (WGS) entry which is preliminary data.</text>
</comment>
<dbReference type="PANTHER" id="PTHR30006">
    <property type="entry name" value="THIAMINE-BINDING PERIPLASMIC PROTEIN-RELATED"/>
    <property type="match status" value="1"/>
</dbReference>
<evidence type="ECO:0000313" key="2">
    <source>
        <dbReference type="EMBL" id="MPM08318.1"/>
    </source>
</evidence>